<dbReference type="InterPro" id="IPR027417">
    <property type="entry name" value="P-loop_NTPase"/>
</dbReference>
<feature type="domain" description="DNA mismatch repair proteins mutS family" evidence="5">
    <location>
        <begin position="416"/>
        <end position="588"/>
    </location>
</feature>
<evidence type="ECO:0000313" key="7">
    <source>
        <dbReference type="Proteomes" id="UP000599179"/>
    </source>
</evidence>
<dbReference type="RefSeq" id="WP_188459187.1">
    <property type="nucleotide sequence ID" value="NZ_BMGM01000010.1"/>
</dbReference>
<gene>
    <name evidence="6" type="ORF">GCM10010832_22000</name>
</gene>
<proteinExistence type="predicted"/>
<dbReference type="Pfam" id="PF00488">
    <property type="entry name" value="MutS_V"/>
    <property type="match status" value="1"/>
</dbReference>
<evidence type="ECO:0000259" key="5">
    <source>
        <dbReference type="SMART" id="SM00534"/>
    </source>
</evidence>
<feature type="transmembrane region" description="Helical" evidence="4">
    <location>
        <begin position="26"/>
        <end position="45"/>
    </location>
</feature>
<feature type="transmembrane region" description="Helical" evidence="4">
    <location>
        <begin position="209"/>
        <end position="227"/>
    </location>
</feature>
<sequence length="590" mass="67995">MTDPKQIYQNRIAEFKNSKKKVQKKLLIFSLLRLFVFALVVYGAYQFWGDFRVVALILFVGIAVFVALIHLFSNFKYQNKKLEALLDINETEFKTSRSNFSFFPDGEKYQNDQHAFSQDTDLFGHKSFFQYLNRTQLPEGEKCLANKLQENHIEAIVEKQELIKEIAEKIDFRQDFAAHAKLMQTDEKTDKILSWLTNYKKFVPQFMSWIPYVFSGLSVVVIVLFYIEILSGSQFLLWFFIGIGISGIFLKKVNALSQFAGKAQSVFQQYAKLLDLIEQTEFTSINGKEIQSTISQDQIQFSAYLKKFSKHIDNLEQRNNMLLGVVFNGFLLWDLQQSYKIENWIKQHYLKVKSTFDVIAEFDALSSLGNFSFNHQNYVFPTIDEQAKTQLHVEAAIHPLLETETAVANNLSLQTENFVILTGANMAGKSTFLRTLALQIIMANIGLPVRAKKCIYRPIKLITSMRTTDSLADESSYFYAELTRLKQIVDTLENENYFVILDEILKGTNSTDKAIGAQKFVKRLLREKAVGIIATHDLSLCTLADEFSTIENYYFDAEIINDELHFDYRIKEGVCKNMNASFLLEKMGLV</sequence>
<evidence type="ECO:0000313" key="6">
    <source>
        <dbReference type="EMBL" id="GGE41551.1"/>
    </source>
</evidence>
<keyword evidence="7" id="KW-1185">Reference proteome</keyword>
<accession>A0ABQ1SID5</accession>
<evidence type="ECO:0000256" key="3">
    <source>
        <dbReference type="ARBA" id="ARBA00023125"/>
    </source>
</evidence>
<comment type="caution">
    <text evidence="6">The sequence shown here is derived from an EMBL/GenBank/DDBJ whole genome shotgun (WGS) entry which is preliminary data.</text>
</comment>
<protein>
    <recommendedName>
        <fullName evidence="5">DNA mismatch repair proteins mutS family domain-containing protein</fullName>
    </recommendedName>
</protein>
<dbReference type="PANTHER" id="PTHR11361">
    <property type="entry name" value="DNA MISMATCH REPAIR PROTEIN MUTS FAMILY MEMBER"/>
    <property type="match status" value="1"/>
</dbReference>
<dbReference type="SMART" id="SM00534">
    <property type="entry name" value="MUTSac"/>
    <property type="match status" value="1"/>
</dbReference>
<feature type="transmembrane region" description="Helical" evidence="4">
    <location>
        <begin position="51"/>
        <end position="72"/>
    </location>
</feature>
<keyword evidence="4" id="KW-0472">Membrane</keyword>
<keyword evidence="4" id="KW-1133">Transmembrane helix</keyword>
<reference evidence="7" key="1">
    <citation type="journal article" date="2019" name="Int. J. Syst. Evol. Microbiol.">
        <title>The Global Catalogue of Microorganisms (GCM) 10K type strain sequencing project: providing services to taxonomists for standard genome sequencing and annotation.</title>
        <authorList>
            <consortium name="The Broad Institute Genomics Platform"/>
            <consortium name="The Broad Institute Genome Sequencing Center for Infectious Disease"/>
            <person name="Wu L."/>
            <person name="Ma J."/>
        </authorList>
    </citation>
    <scope>NUCLEOTIDE SEQUENCE [LARGE SCALE GENOMIC DNA]</scope>
    <source>
        <strain evidence="7">CGMCC 1.12931</strain>
    </source>
</reference>
<dbReference type="EMBL" id="BMGM01000010">
    <property type="protein sequence ID" value="GGE41551.1"/>
    <property type="molecule type" value="Genomic_DNA"/>
</dbReference>
<evidence type="ECO:0000256" key="1">
    <source>
        <dbReference type="ARBA" id="ARBA00022741"/>
    </source>
</evidence>
<keyword evidence="1" id="KW-0547">Nucleotide-binding</keyword>
<dbReference type="Proteomes" id="UP000599179">
    <property type="component" value="Unassembled WGS sequence"/>
</dbReference>
<evidence type="ECO:0000256" key="2">
    <source>
        <dbReference type="ARBA" id="ARBA00022840"/>
    </source>
</evidence>
<keyword evidence="4" id="KW-0812">Transmembrane</keyword>
<keyword evidence="3" id="KW-0238">DNA-binding</keyword>
<dbReference type="InterPro" id="IPR045076">
    <property type="entry name" value="MutS"/>
</dbReference>
<evidence type="ECO:0000256" key="4">
    <source>
        <dbReference type="SAM" id="Phobius"/>
    </source>
</evidence>
<dbReference type="SUPFAM" id="SSF52540">
    <property type="entry name" value="P-loop containing nucleoside triphosphate hydrolases"/>
    <property type="match status" value="1"/>
</dbReference>
<name>A0ABQ1SID5_9FLAO</name>
<dbReference type="InterPro" id="IPR000432">
    <property type="entry name" value="DNA_mismatch_repair_MutS_C"/>
</dbReference>
<keyword evidence="2" id="KW-0067">ATP-binding</keyword>
<dbReference type="Gene3D" id="3.40.50.300">
    <property type="entry name" value="P-loop containing nucleotide triphosphate hydrolases"/>
    <property type="match status" value="1"/>
</dbReference>
<dbReference type="PANTHER" id="PTHR11361:SF99">
    <property type="entry name" value="DNA MISMATCH REPAIR PROTEIN"/>
    <property type="match status" value="1"/>
</dbReference>
<organism evidence="6 7">
    <name type="scientific">Psychroflexus planctonicus</name>
    <dbReference type="NCBI Taxonomy" id="1526575"/>
    <lineage>
        <taxon>Bacteria</taxon>
        <taxon>Pseudomonadati</taxon>
        <taxon>Bacteroidota</taxon>
        <taxon>Flavobacteriia</taxon>
        <taxon>Flavobacteriales</taxon>
        <taxon>Flavobacteriaceae</taxon>
        <taxon>Psychroflexus</taxon>
    </lineage>
</organism>